<evidence type="ECO:0000313" key="2">
    <source>
        <dbReference type="Proteomes" id="UP001519460"/>
    </source>
</evidence>
<dbReference type="AlphaFoldDB" id="A0ABD0L519"/>
<proteinExistence type="predicted"/>
<feature type="non-terminal residue" evidence="1">
    <location>
        <position position="1"/>
    </location>
</feature>
<gene>
    <name evidence="1" type="ORF">BaRGS_00014527</name>
</gene>
<organism evidence="1 2">
    <name type="scientific">Batillaria attramentaria</name>
    <dbReference type="NCBI Taxonomy" id="370345"/>
    <lineage>
        <taxon>Eukaryota</taxon>
        <taxon>Metazoa</taxon>
        <taxon>Spiralia</taxon>
        <taxon>Lophotrochozoa</taxon>
        <taxon>Mollusca</taxon>
        <taxon>Gastropoda</taxon>
        <taxon>Caenogastropoda</taxon>
        <taxon>Sorbeoconcha</taxon>
        <taxon>Cerithioidea</taxon>
        <taxon>Batillariidae</taxon>
        <taxon>Batillaria</taxon>
    </lineage>
</organism>
<name>A0ABD0L519_9CAEN</name>
<evidence type="ECO:0000313" key="1">
    <source>
        <dbReference type="EMBL" id="KAK7494245.1"/>
    </source>
</evidence>
<accession>A0ABD0L519</accession>
<dbReference type="EMBL" id="JACVVK020000085">
    <property type="protein sequence ID" value="KAK7494245.1"/>
    <property type="molecule type" value="Genomic_DNA"/>
</dbReference>
<keyword evidence="2" id="KW-1185">Reference proteome</keyword>
<sequence>KLLAGWTAKRDSNPTHPVLALSLPLPSRHPPTSTNNSLKENVTVLGWRKTMVQSYLHTAP</sequence>
<comment type="caution">
    <text evidence="1">The sequence shown here is derived from an EMBL/GenBank/DDBJ whole genome shotgun (WGS) entry which is preliminary data.</text>
</comment>
<dbReference type="Proteomes" id="UP001519460">
    <property type="component" value="Unassembled WGS sequence"/>
</dbReference>
<protein>
    <submittedName>
        <fullName evidence="1">Uncharacterized protein</fullName>
    </submittedName>
</protein>
<reference evidence="1 2" key="1">
    <citation type="journal article" date="2023" name="Sci. Data">
        <title>Genome assembly of the Korean intertidal mud-creeper Batillaria attramentaria.</title>
        <authorList>
            <person name="Patra A.K."/>
            <person name="Ho P.T."/>
            <person name="Jun S."/>
            <person name="Lee S.J."/>
            <person name="Kim Y."/>
            <person name="Won Y.J."/>
        </authorList>
    </citation>
    <scope>NUCLEOTIDE SEQUENCE [LARGE SCALE GENOMIC DNA]</scope>
    <source>
        <strain evidence="1">Wonlab-2016</strain>
    </source>
</reference>